<evidence type="ECO:0000313" key="1">
    <source>
        <dbReference type="EMBL" id="CAD6998014.1"/>
    </source>
</evidence>
<dbReference type="EMBL" id="CAJHJT010000012">
    <property type="protein sequence ID" value="CAD6998014.1"/>
    <property type="molecule type" value="Genomic_DNA"/>
</dbReference>
<comment type="caution">
    <text evidence="1">The sequence shown here is derived from an EMBL/GenBank/DDBJ whole genome shotgun (WGS) entry which is preliminary data.</text>
</comment>
<reference evidence="1" key="1">
    <citation type="submission" date="2020-11" db="EMBL/GenBank/DDBJ databases">
        <authorList>
            <person name="Whitehead M."/>
        </authorList>
    </citation>
    <scope>NUCLEOTIDE SEQUENCE</scope>
    <source>
        <strain evidence="1">EGII</strain>
    </source>
</reference>
<evidence type="ECO:0000313" key="2">
    <source>
        <dbReference type="Proteomes" id="UP000606786"/>
    </source>
</evidence>
<proteinExistence type="predicted"/>
<sequence length="165" mass="18188">MPKICPDCNCIPPTTAHCLQQNIRTAKDYLWEKAAHTRPAVDFMHRLVRTYCCICCNYRRKKSIGIAGSINAGESVGAAKVESGNMCETIDEIVTRKQNNNVTFDDWKQPLEAAAPQLLEYTEHLEIEQLICSGDGGNDVGVGVQQQNNSTPVLSVPGISNEEHV</sequence>
<dbReference type="Proteomes" id="UP000606786">
    <property type="component" value="Unassembled WGS sequence"/>
</dbReference>
<dbReference type="AlphaFoldDB" id="A0A811UGP3"/>
<name>A0A811UGP3_CERCA</name>
<accession>A0A811UGP3</accession>
<gene>
    <name evidence="1" type="ORF">CCAP1982_LOCUS6631</name>
</gene>
<protein>
    <submittedName>
        <fullName evidence="1">(Mediterranean fruit fly) hypothetical protein</fullName>
    </submittedName>
</protein>
<keyword evidence="2" id="KW-1185">Reference proteome</keyword>
<organism evidence="1 2">
    <name type="scientific">Ceratitis capitata</name>
    <name type="common">Mediterranean fruit fly</name>
    <name type="synonym">Tephritis capitata</name>
    <dbReference type="NCBI Taxonomy" id="7213"/>
    <lineage>
        <taxon>Eukaryota</taxon>
        <taxon>Metazoa</taxon>
        <taxon>Ecdysozoa</taxon>
        <taxon>Arthropoda</taxon>
        <taxon>Hexapoda</taxon>
        <taxon>Insecta</taxon>
        <taxon>Pterygota</taxon>
        <taxon>Neoptera</taxon>
        <taxon>Endopterygota</taxon>
        <taxon>Diptera</taxon>
        <taxon>Brachycera</taxon>
        <taxon>Muscomorpha</taxon>
        <taxon>Tephritoidea</taxon>
        <taxon>Tephritidae</taxon>
        <taxon>Ceratitis</taxon>
        <taxon>Ceratitis</taxon>
    </lineage>
</organism>